<dbReference type="PANTHER" id="PTHR44899">
    <property type="entry name" value="CAMK FAMILY PROTEIN KINASE"/>
    <property type="match status" value="1"/>
</dbReference>
<feature type="region of interest" description="Disordered" evidence="12">
    <location>
        <begin position="479"/>
        <end position="502"/>
    </location>
</feature>
<dbReference type="PROSITE" id="PS00108">
    <property type="entry name" value="PROTEIN_KINASE_ST"/>
    <property type="match status" value="1"/>
</dbReference>
<feature type="region of interest" description="Disordered" evidence="12">
    <location>
        <begin position="589"/>
        <end position="732"/>
    </location>
</feature>
<keyword evidence="11" id="KW-0175">Coiled coil</keyword>
<evidence type="ECO:0000256" key="5">
    <source>
        <dbReference type="ARBA" id="ARBA00022741"/>
    </source>
</evidence>
<comment type="catalytic activity">
    <reaction evidence="9">
        <text>L-seryl-[protein] + ATP = O-phospho-L-seryl-[protein] + ADP + H(+)</text>
        <dbReference type="Rhea" id="RHEA:17989"/>
        <dbReference type="Rhea" id="RHEA-COMP:9863"/>
        <dbReference type="Rhea" id="RHEA-COMP:11604"/>
        <dbReference type="ChEBI" id="CHEBI:15378"/>
        <dbReference type="ChEBI" id="CHEBI:29999"/>
        <dbReference type="ChEBI" id="CHEBI:30616"/>
        <dbReference type="ChEBI" id="CHEBI:83421"/>
        <dbReference type="ChEBI" id="CHEBI:456216"/>
        <dbReference type="EC" id="2.7.11.1"/>
    </reaction>
</comment>
<evidence type="ECO:0000256" key="6">
    <source>
        <dbReference type="ARBA" id="ARBA00022777"/>
    </source>
</evidence>
<dbReference type="CDD" id="cd08217">
    <property type="entry name" value="STKc_Nek2"/>
    <property type="match status" value="1"/>
</dbReference>
<keyword evidence="4" id="KW-0808">Transferase</keyword>
<proteinExistence type="inferred from homology"/>
<feature type="domain" description="Protein kinase" evidence="13">
    <location>
        <begin position="12"/>
        <end position="285"/>
    </location>
</feature>
<protein>
    <recommendedName>
        <fullName evidence="2">non-specific serine/threonine protein kinase</fullName>
        <ecNumber evidence="2">2.7.11.1</ecNumber>
    </recommendedName>
</protein>
<dbReference type="SMART" id="SM00220">
    <property type="entry name" value="S_TKc"/>
    <property type="match status" value="1"/>
</dbReference>
<dbReference type="PANTHER" id="PTHR44899:SF3">
    <property type="entry name" value="SERINE_THREONINE-PROTEIN KINASE NEK1"/>
    <property type="match status" value="1"/>
</dbReference>
<name>A0A0H2S6I8_9AGAM</name>
<feature type="coiled-coil region" evidence="11">
    <location>
        <begin position="410"/>
        <end position="451"/>
    </location>
</feature>
<evidence type="ECO:0000256" key="10">
    <source>
        <dbReference type="PROSITE-ProRule" id="PRU10141"/>
    </source>
</evidence>
<dbReference type="EMBL" id="KQ085886">
    <property type="protein sequence ID" value="KLO19564.1"/>
    <property type="molecule type" value="Genomic_DNA"/>
</dbReference>
<dbReference type="Gene3D" id="3.30.200.20">
    <property type="entry name" value="Phosphorylase Kinase, domain 1"/>
    <property type="match status" value="2"/>
</dbReference>
<evidence type="ECO:0000256" key="9">
    <source>
        <dbReference type="ARBA" id="ARBA00048679"/>
    </source>
</evidence>
<evidence type="ECO:0000256" key="8">
    <source>
        <dbReference type="ARBA" id="ARBA00047899"/>
    </source>
</evidence>
<feature type="compositionally biased region" description="Polar residues" evidence="12">
    <location>
        <begin position="697"/>
        <end position="722"/>
    </location>
</feature>
<keyword evidence="7 10" id="KW-0067">ATP-binding</keyword>
<dbReference type="GO" id="GO:0005524">
    <property type="term" value="F:ATP binding"/>
    <property type="evidence" value="ECO:0007669"/>
    <property type="project" value="UniProtKB-UniRule"/>
</dbReference>
<dbReference type="FunFam" id="3.30.200.20:FF:000097">
    <property type="entry name" value="Probable serine/threonine-protein kinase nek1"/>
    <property type="match status" value="1"/>
</dbReference>
<dbReference type="STRING" id="27342.A0A0H2S6I8"/>
<dbReference type="PROSITE" id="PS50011">
    <property type="entry name" value="PROTEIN_KINASE_DOM"/>
    <property type="match status" value="1"/>
</dbReference>
<dbReference type="SUPFAM" id="SSF56112">
    <property type="entry name" value="Protein kinase-like (PK-like)"/>
    <property type="match status" value="1"/>
</dbReference>
<gene>
    <name evidence="14" type="ORF">SCHPADRAFT_843455</name>
</gene>
<dbReference type="EC" id="2.7.11.1" evidence="2"/>
<evidence type="ECO:0000256" key="2">
    <source>
        <dbReference type="ARBA" id="ARBA00012513"/>
    </source>
</evidence>
<dbReference type="PROSITE" id="PS00107">
    <property type="entry name" value="PROTEIN_KINASE_ATP"/>
    <property type="match status" value="1"/>
</dbReference>
<evidence type="ECO:0000313" key="15">
    <source>
        <dbReference type="Proteomes" id="UP000053477"/>
    </source>
</evidence>
<dbReference type="Proteomes" id="UP000053477">
    <property type="component" value="Unassembled WGS sequence"/>
</dbReference>
<dbReference type="Pfam" id="PF00069">
    <property type="entry name" value="Pkinase"/>
    <property type="match status" value="1"/>
</dbReference>
<sequence length="801" mass="88643">MATTATSHLDLYEPLDIIGNGSFGIIRKVRRKSDGEILARKELNFERMSERDRKQIVAEVNILKDLSHENIVRYIDRFVDRDAGILYILMEYCDGGDLSSVIKQCGRQNRPLPEDTVWSYFFQLLLALQHCHCPNQSGKPGESDAPKRQQILHRDLKPENVFLSGSNTVKLGDFGLSKALGQTSFANTYVGTPYYMSPELIQEKSYDTKSDIWSLGCLIYELCASKPPFHEAQTHSELSMLIRNGRIPPLPKGYSHALNQVIKAMLNLNPAMRPSAQQLLQHERIDFARKVSETEKVLTSVKAHKTNLQAKEKELQSLATTLAEKEGMLSTVLQQKDSEIHRLTQLTQQIDVRVRDAVAKREEELRVAVMRREEEVRTAMAAREEEILEAVRKRESEINEAWRAREEELRGELQGAVTWVEERRKELEEEAERLEKARVDLEKEADALASQKAVRKEKTPFEEVKNLLAPLSRLANSEAEEYQGNTHKRQPSNKLDNTAARRKPSVLETPITTSYKMRMVTPGSTMPMQGVVLTDSGITLQTPMPGLRYTTTPGTELTATGSNAELELTKIIKDSPRVGLNFKTIFNFEEEPESDDGGEGDEEDCEALSSGGSSSGSGSGRSASAVSKNGHVHESPLVVAKRSTKIRSATMKTSAPSRPSQTRASIVTGASEVSGAPPTRLRRPSIRTASGRPQLPPSVSESAINTAAPSTRVGQTRPSASAPTKAKTLPVPATPRYDLADEENLPSPFLRRVEKERVTTAPSTGTISARRRSNQNMLRVMAAANVANSNAATLASAAKAT</sequence>
<evidence type="ECO:0000313" key="14">
    <source>
        <dbReference type="EMBL" id="KLO19564.1"/>
    </source>
</evidence>
<reference evidence="14 15" key="1">
    <citation type="submission" date="2015-04" db="EMBL/GenBank/DDBJ databases">
        <title>Complete genome sequence of Schizopora paradoxa KUC8140, a cosmopolitan wood degrader in East Asia.</title>
        <authorList>
            <consortium name="DOE Joint Genome Institute"/>
            <person name="Min B."/>
            <person name="Park H."/>
            <person name="Jang Y."/>
            <person name="Kim J.-J."/>
            <person name="Kim K.H."/>
            <person name="Pangilinan J."/>
            <person name="Lipzen A."/>
            <person name="Riley R."/>
            <person name="Grigoriev I.V."/>
            <person name="Spatafora J.W."/>
            <person name="Choi I.-G."/>
        </authorList>
    </citation>
    <scope>NUCLEOTIDE SEQUENCE [LARGE SCALE GENOMIC DNA]</scope>
    <source>
        <strain evidence="14 15">KUC8140</strain>
    </source>
</reference>
<dbReference type="InterPro" id="IPR017441">
    <property type="entry name" value="Protein_kinase_ATP_BS"/>
</dbReference>
<feature type="coiled-coil region" evidence="11">
    <location>
        <begin position="301"/>
        <end position="328"/>
    </location>
</feature>
<feature type="binding site" evidence="10">
    <location>
        <position position="41"/>
    </location>
    <ligand>
        <name>ATP</name>
        <dbReference type="ChEBI" id="CHEBI:30616"/>
    </ligand>
</feature>
<keyword evidence="5 10" id="KW-0547">Nucleotide-binding</keyword>
<keyword evidence="6 14" id="KW-0418">Kinase</keyword>
<feature type="compositionally biased region" description="Polar residues" evidence="12">
    <location>
        <begin position="646"/>
        <end position="665"/>
    </location>
</feature>
<dbReference type="InterPro" id="IPR051131">
    <property type="entry name" value="NEK_Ser/Thr_kinase_NIMA"/>
</dbReference>
<feature type="compositionally biased region" description="Acidic residues" evidence="12">
    <location>
        <begin position="589"/>
        <end position="606"/>
    </location>
</feature>
<evidence type="ECO:0000256" key="7">
    <source>
        <dbReference type="ARBA" id="ARBA00022840"/>
    </source>
</evidence>
<comment type="catalytic activity">
    <reaction evidence="8">
        <text>L-threonyl-[protein] + ATP = O-phospho-L-threonyl-[protein] + ADP + H(+)</text>
        <dbReference type="Rhea" id="RHEA:46608"/>
        <dbReference type="Rhea" id="RHEA-COMP:11060"/>
        <dbReference type="Rhea" id="RHEA-COMP:11605"/>
        <dbReference type="ChEBI" id="CHEBI:15378"/>
        <dbReference type="ChEBI" id="CHEBI:30013"/>
        <dbReference type="ChEBI" id="CHEBI:30616"/>
        <dbReference type="ChEBI" id="CHEBI:61977"/>
        <dbReference type="ChEBI" id="CHEBI:456216"/>
        <dbReference type="EC" id="2.7.11.1"/>
    </reaction>
</comment>
<keyword evidence="3" id="KW-0723">Serine/threonine-protein kinase</keyword>
<dbReference type="InterPro" id="IPR011009">
    <property type="entry name" value="Kinase-like_dom_sf"/>
</dbReference>
<evidence type="ECO:0000256" key="1">
    <source>
        <dbReference type="ARBA" id="ARBA00010886"/>
    </source>
</evidence>
<evidence type="ECO:0000256" key="3">
    <source>
        <dbReference type="ARBA" id="ARBA00022527"/>
    </source>
</evidence>
<comment type="similarity">
    <text evidence="1">Belongs to the protein kinase superfamily. NEK Ser/Thr protein kinase family. NIMA subfamily.</text>
</comment>
<dbReference type="Gene3D" id="1.10.510.10">
    <property type="entry name" value="Transferase(Phosphotransferase) domain 1"/>
    <property type="match status" value="1"/>
</dbReference>
<accession>A0A0H2S6I8</accession>
<evidence type="ECO:0000256" key="4">
    <source>
        <dbReference type="ARBA" id="ARBA00022679"/>
    </source>
</evidence>
<evidence type="ECO:0000256" key="11">
    <source>
        <dbReference type="SAM" id="Coils"/>
    </source>
</evidence>
<dbReference type="OrthoDB" id="10250725at2759"/>
<organism evidence="14 15">
    <name type="scientific">Schizopora paradoxa</name>
    <dbReference type="NCBI Taxonomy" id="27342"/>
    <lineage>
        <taxon>Eukaryota</taxon>
        <taxon>Fungi</taxon>
        <taxon>Dikarya</taxon>
        <taxon>Basidiomycota</taxon>
        <taxon>Agaricomycotina</taxon>
        <taxon>Agaricomycetes</taxon>
        <taxon>Hymenochaetales</taxon>
        <taxon>Schizoporaceae</taxon>
        <taxon>Schizopora</taxon>
    </lineage>
</organism>
<dbReference type="AlphaFoldDB" id="A0A0H2S6I8"/>
<dbReference type="InterPro" id="IPR008271">
    <property type="entry name" value="Ser/Thr_kinase_AS"/>
</dbReference>
<dbReference type="GO" id="GO:0004674">
    <property type="term" value="F:protein serine/threonine kinase activity"/>
    <property type="evidence" value="ECO:0007669"/>
    <property type="project" value="UniProtKB-KW"/>
</dbReference>
<dbReference type="InParanoid" id="A0A0H2S6I8"/>
<dbReference type="InterPro" id="IPR000719">
    <property type="entry name" value="Prot_kinase_dom"/>
</dbReference>
<evidence type="ECO:0000259" key="13">
    <source>
        <dbReference type="PROSITE" id="PS50011"/>
    </source>
</evidence>
<keyword evidence="15" id="KW-1185">Reference proteome</keyword>
<evidence type="ECO:0000256" key="12">
    <source>
        <dbReference type="SAM" id="MobiDB-lite"/>
    </source>
</evidence>